<dbReference type="InterPro" id="IPR008930">
    <property type="entry name" value="Terpenoid_cyclase/PrenylTrfase"/>
</dbReference>
<comment type="caution">
    <text evidence="1">The sequence shown here is derived from an EMBL/GenBank/DDBJ whole genome shotgun (WGS) entry which is preliminary data.</text>
</comment>
<dbReference type="Proteomes" id="UP000636709">
    <property type="component" value="Unassembled WGS sequence"/>
</dbReference>
<reference evidence="1" key="1">
    <citation type="submission" date="2020-07" db="EMBL/GenBank/DDBJ databases">
        <title>Genome sequence and genetic diversity analysis of an under-domesticated orphan crop, white fonio (Digitaria exilis).</title>
        <authorList>
            <person name="Bennetzen J.L."/>
            <person name="Chen S."/>
            <person name="Ma X."/>
            <person name="Wang X."/>
            <person name="Yssel A.E.J."/>
            <person name="Chaluvadi S.R."/>
            <person name="Johnson M."/>
            <person name="Gangashetty P."/>
            <person name="Hamidou F."/>
            <person name="Sanogo M.D."/>
            <person name="Zwaenepoel A."/>
            <person name="Wallace J."/>
            <person name="Van De Peer Y."/>
            <person name="Van Deynze A."/>
        </authorList>
    </citation>
    <scope>NUCLEOTIDE SEQUENCE</scope>
    <source>
        <tissue evidence="1">Leaves</tissue>
    </source>
</reference>
<dbReference type="AlphaFoldDB" id="A0A835AL89"/>
<dbReference type="SUPFAM" id="SSF48239">
    <property type="entry name" value="Terpenoid cyclases/Protein prenyltransferases"/>
    <property type="match status" value="1"/>
</dbReference>
<evidence type="ECO:0000313" key="2">
    <source>
        <dbReference type="Proteomes" id="UP000636709"/>
    </source>
</evidence>
<gene>
    <name evidence="1" type="ORF">HU200_056603</name>
</gene>
<keyword evidence="2" id="KW-1185">Reference proteome</keyword>
<accession>A0A835AL89</accession>
<evidence type="ECO:0000313" key="1">
    <source>
        <dbReference type="EMBL" id="KAF8661988.1"/>
    </source>
</evidence>
<protein>
    <submittedName>
        <fullName evidence="1">Uncharacterized protein</fullName>
    </submittedName>
</protein>
<name>A0A835AL89_9POAL</name>
<sequence>MWKLKVWEFDPNAGTLWERAEVERLRQEYTCNRFTQRECNDLLLRMQEC</sequence>
<organism evidence="1 2">
    <name type="scientific">Digitaria exilis</name>
    <dbReference type="NCBI Taxonomy" id="1010633"/>
    <lineage>
        <taxon>Eukaryota</taxon>
        <taxon>Viridiplantae</taxon>
        <taxon>Streptophyta</taxon>
        <taxon>Embryophyta</taxon>
        <taxon>Tracheophyta</taxon>
        <taxon>Spermatophyta</taxon>
        <taxon>Magnoliopsida</taxon>
        <taxon>Liliopsida</taxon>
        <taxon>Poales</taxon>
        <taxon>Poaceae</taxon>
        <taxon>PACMAD clade</taxon>
        <taxon>Panicoideae</taxon>
        <taxon>Panicodae</taxon>
        <taxon>Paniceae</taxon>
        <taxon>Anthephorinae</taxon>
        <taxon>Digitaria</taxon>
    </lineage>
</organism>
<dbReference type="OrthoDB" id="685449at2759"/>
<proteinExistence type="predicted"/>
<dbReference type="EMBL" id="JACEFO010002390">
    <property type="protein sequence ID" value="KAF8661988.1"/>
    <property type="molecule type" value="Genomic_DNA"/>
</dbReference>